<feature type="transmembrane region" description="Helical" evidence="9">
    <location>
        <begin position="75"/>
        <end position="96"/>
    </location>
</feature>
<evidence type="ECO:0000256" key="1">
    <source>
        <dbReference type="ARBA" id="ARBA00004429"/>
    </source>
</evidence>
<keyword evidence="5 9" id="KW-0812">Transmembrane</keyword>
<dbReference type="InterPro" id="IPR007272">
    <property type="entry name" value="Sulf_transp_TsuA/YedE"/>
</dbReference>
<comment type="similarity">
    <text evidence="8">Belongs to the TsuA/YedE (TC 9.B.102) family.</text>
</comment>
<dbReference type="PANTHER" id="PTHR30574:SF1">
    <property type="entry name" value="SULPHUR TRANSPORT DOMAIN-CONTAINING PROTEIN"/>
    <property type="match status" value="1"/>
</dbReference>
<dbReference type="RefSeq" id="WP_084711892.1">
    <property type="nucleotide sequence ID" value="NZ_AP024852.1"/>
</dbReference>
<evidence type="ECO:0000313" key="11">
    <source>
        <dbReference type="Proteomes" id="UP000240481"/>
    </source>
</evidence>
<dbReference type="OrthoDB" id="9814020at2"/>
<evidence type="ECO:0000256" key="7">
    <source>
        <dbReference type="ARBA" id="ARBA00023136"/>
    </source>
</evidence>
<evidence type="ECO:0000313" key="10">
    <source>
        <dbReference type="EMBL" id="PSW25965.1"/>
    </source>
</evidence>
<comment type="caution">
    <text evidence="10">The sequence shown here is derived from an EMBL/GenBank/DDBJ whole genome shotgun (WGS) entry which is preliminary data.</text>
</comment>
<dbReference type="EMBL" id="PYLZ01000002">
    <property type="protein sequence ID" value="PSW25965.1"/>
    <property type="molecule type" value="Genomic_DNA"/>
</dbReference>
<evidence type="ECO:0000256" key="9">
    <source>
        <dbReference type="SAM" id="Phobius"/>
    </source>
</evidence>
<keyword evidence="6 9" id="KW-1133">Transmembrane helix</keyword>
<evidence type="ECO:0000256" key="4">
    <source>
        <dbReference type="ARBA" id="ARBA00022519"/>
    </source>
</evidence>
<dbReference type="GO" id="GO:0005886">
    <property type="term" value="C:plasma membrane"/>
    <property type="evidence" value="ECO:0007669"/>
    <property type="project" value="UniProtKB-SubCell"/>
</dbReference>
<dbReference type="Pfam" id="PF04143">
    <property type="entry name" value="Sulf_transp"/>
    <property type="match status" value="1"/>
</dbReference>
<protein>
    <submittedName>
        <fullName evidence="10">Uncharacterized protein</fullName>
    </submittedName>
</protein>
<sequence length="137" mass="14225">MSEFPWDALRGGMLLGLSAALLMVMNGRIAGISGIVSGLLKPQKGEFGWRVTFILGMVIASLIAPMLGFELPLDLPVASIPVVVLAGLLVGIGTKLGNGCTSGHGICGMGRLSKRSIIATCVFMGCAIATTFIRLHL</sequence>
<dbReference type="STRING" id="680026.AB733_21805"/>
<evidence type="ECO:0000256" key="8">
    <source>
        <dbReference type="ARBA" id="ARBA00035655"/>
    </source>
</evidence>
<evidence type="ECO:0000256" key="2">
    <source>
        <dbReference type="ARBA" id="ARBA00022448"/>
    </source>
</evidence>
<gene>
    <name evidence="10" type="ORF">C9I94_05225</name>
</gene>
<keyword evidence="7 9" id="KW-0472">Membrane</keyword>
<dbReference type="Proteomes" id="UP000240481">
    <property type="component" value="Unassembled WGS sequence"/>
</dbReference>
<keyword evidence="2" id="KW-0813">Transport</keyword>
<feature type="transmembrane region" description="Helical" evidence="9">
    <location>
        <begin position="47"/>
        <end position="69"/>
    </location>
</feature>
<evidence type="ECO:0000256" key="6">
    <source>
        <dbReference type="ARBA" id="ARBA00022989"/>
    </source>
</evidence>
<organism evidence="10 11">
    <name type="scientific">Photobacterium swingsii</name>
    <dbReference type="NCBI Taxonomy" id="680026"/>
    <lineage>
        <taxon>Bacteria</taxon>
        <taxon>Pseudomonadati</taxon>
        <taxon>Pseudomonadota</taxon>
        <taxon>Gammaproteobacteria</taxon>
        <taxon>Vibrionales</taxon>
        <taxon>Vibrionaceae</taxon>
        <taxon>Photobacterium</taxon>
    </lineage>
</organism>
<feature type="transmembrane region" description="Helical" evidence="9">
    <location>
        <begin position="117"/>
        <end position="135"/>
    </location>
</feature>
<evidence type="ECO:0000256" key="5">
    <source>
        <dbReference type="ARBA" id="ARBA00022692"/>
    </source>
</evidence>
<feature type="transmembrane region" description="Helical" evidence="9">
    <location>
        <begin position="12"/>
        <end position="40"/>
    </location>
</feature>
<accession>A0A2T3PAH3</accession>
<proteinExistence type="inferred from homology"/>
<dbReference type="PANTHER" id="PTHR30574">
    <property type="entry name" value="INNER MEMBRANE PROTEIN YEDE"/>
    <property type="match status" value="1"/>
</dbReference>
<name>A0A2T3PAH3_9GAMM</name>
<keyword evidence="4" id="KW-0997">Cell inner membrane</keyword>
<reference evidence="10 11" key="1">
    <citation type="submission" date="2018-01" db="EMBL/GenBank/DDBJ databases">
        <title>Whole genome sequencing of Histamine producing bacteria.</title>
        <authorList>
            <person name="Butler K."/>
        </authorList>
    </citation>
    <scope>NUCLEOTIDE SEQUENCE [LARGE SCALE GENOMIC DNA]</scope>
    <source>
        <strain evidence="10 11">DSM 24669</strain>
    </source>
</reference>
<evidence type="ECO:0000256" key="3">
    <source>
        <dbReference type="ARBA" id="ARBA00022475"/>
    </source>
</evidence>
<dbReference type="AlphaFoldDB" id="A0A2T3PAH3"/>
<keyword evidence="11" id="KW-1185">Reference proteome</keyword>
<comment type="subcellular location">
    <subcellularLocation>
        <location evidence="1">Cell inner membrane</location>
        <topology evidence="1">Multi-pass membrane protein</topology>
    </subcellularLocation>
</comment>
<keyword evidence="3" id="KW-1003">Cell membrane</keyword>